<dbReference type="AlphaFoldDB" id="A0A218NLX5"/>
<dbReference type="SUPFAM" id="SSF50447">
    <property type="entry name" value="Translation proteins"/>
    <property type="match status" value="1"/>
</dbReference>
<dbReference type="GO" id="GO:0006419">
    <property type="term" value="P:alanyl-tRNA aminoacylation"/>
    <property type="evidence" value="ECO:0007669"/>
    <property type="project" value="UniProtKB-UniRule"/>
</dbReference>
<comment type="similarity">
    <text evidence="1">Belongs to the class-II aminoacyl-tRNA synthetase family.</text>
</comment>
<dbReference type="SUPFAM" id="SSF55681">
    <property type="entry name" value="Class II aaRS and biotin synthetases"/>
    <property type="match status" value="1"/>
</dbReference>
<dbReference type="Gene3D" id="3.30.54.20">
    <property type="match status" value="1"/>
</dbReference>
<dbReference type="InterPro" id="IPR018163">
    <property type="entry name" value="Thr/Ala-tRNA-synth_IIc_edit"/>
</dbReference>
<keyword evidence="7" id="KW-0479">Metal-binding</keyword>
<dbReference type="Pfam" id="PF07973">
    <property type="entry name" value="tRNA_SAD"/>
    <property type="match status" value="1"/>
</dbReference>
<dbReference type="GO" id="GO:0005524">
    <property type="term" value="F:ATP binding"/>
    <property type="evidence" value="ECO:0007669"/>
    <property type="project" value="UniProtKB-KW"/>
</dbReference>
<dbReference type="SMART" id="SM00863">
    <property type="entry name" value="tRNA_SAD"/>
    <property type="match status" value="1"/>
</dbReference>
<evidence type="ECO:0000256" key="7">
    <source>
        <dbReference type="ARBA" id="ARBA00022723"/>
    </source>
</evidence>
<dbReference type="GO" id="GO:0000049">
    <property type="term" value="F:tRNA binding"/>
    <property type="evidence" value="ECO:0007669"/>
    <property type="project" value="UniProtKB-KW"/>
</dbReference>
<dbReference type="GO" id="GO:0004813">
    <property type="term" value="F:alanine-tRNA ligase activity"/>
    <property type="evidence" value="ECO:0007669"/>
    <property type="project" value="UniProtKB-UniRule"/>
</dbReference>
<gene>
    <name evidence="16" type="ORF">Mia14_0126</name>
</gene>
<dbReference type="Proteomes" id="UP000197679">
    <property type="component" value="Chromosome"/>
</dbReference>
<keyword evidence="12" id="KW-0648">Protein biosynthesis</keyword>
<evidence type="ECO:0000313" key="16">
    <source>
        <dbReference type="EMBL" id="ASI13466.1"/>
    </source>
</evidence>
<feature type="domain" description="Alanyl-transfer RNA synthetases family profile" evidence="15">
    <location>
        <begin position="69"/>
        <end position="750"/>
    </location>
</feature>
<dbReference type="RefSeq" id="WP_157891409.1">
    <property type="nucleotide sequence ID" value="NZ_CP019964.1"/>
</dbReference>
<accession>A0A218NLX5</accession>
<keyword evidence="5" id="KW-0820">tRNA-binding</keyword>
<evidence type="ECO:0000256" key="3">
    <source>
        <dbReference type="ARBA" id="ARBA00017959"/>
    </source>
</evidence>
<evidence type="ECO:0000256" key="2">
    <source>
        <dbReference type="ARBA" id="ARBA00013168"/>
    </source>
</evidence>
<evidence type="ECO:0000256" key="6">
    <source>
        <dbReference type="ARBA" id="ARBA00022598"/>
    </source>
</evidence>
<dbReference type="InterPro" id="IPR018162">
    <property type="entry name" value="Ala-tRNA-ligase_IIc_anticod-bd"/>
</dbReference>
<evidence type="ECO:0000259" key="15">
    <source>
        <dbReference type="PROSITE" id="PS50860"/>
    </source>
</evidence>
<proteinExistence type="inferred from homology"/>
<dbReference type="PROSITE" id="PS50860">
    <property type="entry name" value="AA_TRNA_LIGASE_II_ALA"/>
    <property type="match status" value="1"/>
</dbReference>
<dbReference type="InterPro" id="IPR009000">
    <property type="entry name" value="Transl_B-barrel_sf"/>
</dbReference>
<protein>
    <recommendedName>
        <fullName evidence="3 14">Alanine--tRNA ligase</fullName>
        <ecNumber evidence="2 14">6.1.1.7</ecNumber>
    </recommendedName>
</protein>
<dbReference type="SUPFAM" id="SSF101353">
    <property type="entry name" value="Putative anticodon-binding domain of alanyl-tRNA synthetase (AlaRS)"/>
    <property type="match status" value="1"/>
</dbReference>
<keyword evidence="6" id="KW-0436">Ligase</keyword>
<dbReference type="EC" id="6.1.1.7" evidence="2 14"/>
<dbReference type="EMBL" id="CP019964">
    <property type="protein sequence ID" value="ASI13466.1"/>
    <property type="molecule type" value="Genomic_DNA"/>
</dbReference>
<dbReference type="InterPro" id="IPR045864">
    <property type="entry name" value="aa-tRNA-synth_II/BPL/LPL"/>
</dbReference>
<dbReference type="InterPro" id="IPR012947">
    <property type="entry name" value="tRNA_SAD"/>
</dbReference>
<dbReference type="NCBIfam" id="TIGR03683">
    <property type="entry name" value="A-tRNA_syn_arch"/>
    <property type="match status" value="1"/>
</dbReference>
<dbReference type="InterPro" id="IPR002318">
    <property type="entry name" value="Ala-tRNA-lgiase_IIc"/>
</dbReference>
<dbReference type="PRINTS" id="PR00980">
    <property type="entry name" value="TRNASYNTHALA"/>
</dbReference>
<dbReference type="InterPro" id="IPR022429">
    <property type="entry name" value="Ala-tRNA_lgiase_arc"/>
</dbReference>
<evidence type="ECO:0000256" key="12">
    <source>
        <dbReference type="ARBA" id="ARBA00022917"/>
    </source>
</evidence>
<keyword evidence="4" id="KW-0963">Cytoplasm</keyword>
<sequence length="892" mass="102137">MLNKNSLREEFSKDYQKYYSTKLFEEKGFVRKKCRECGKYFWTLDKSRELCGDSEHEPYSFFKDSPKKIGYVDFWNKFAEFFKENGHVEIEKYPVVSRWRPDLYFTIASIQDFQRIEGNKMGFEYPSNPLIVPQICLRFNDIPNVGVTGRHLTSFMMAGQHAFNYPSEGYWIDRTIELNYKFLTEVLGVDKKKLTYIEDVWAMGDFSEFGPDLEAFANGLELVNNVFTQFSYSEGKVSELKGKVVDVGWGFERLLWFASGNYTLYDAVFHRELEYLYEKTGFHPNRETYAKVAGISGLIDIGEDKEGQKKELEIIKRNGIDEKEYLEEIKPAQALYAIVDHTRTLLFAIHDGALPSNVSGGYNLRIILRRVFDFMDRYGFKFDLMDLFRMHCEDLEGLYNGLEDSLDVISKIVDIERKRYDQMKSKSERIIKGIIDKNEELDRGRIKVLYESEGITPEFIESYSRRMGHFISVPDNYYESIIKGDFVEKEKKVKKVSIDTDGLPNTIKLFYDFDNMSDSKVLRVSGNYVVLDRTPFYAEGGGQEADHGTMNGIRVVDVQSDLGVIVHRLESPPSFKQGDFVRCVVDMDRRIRLMAHHTATHLISAAARDVLGKHAWQEGAHKGEEKAHIDIAHFEKLDDKEISEIEMKANSYIFHGIKVSLHDMNRGDAESKFGFSIYQGHGVPSSRLRIIEVDDLNGNLIDAEACGGLHLINRESLIGLIKIISTSRIHDGVDRIEFTAGPASLDYVRSIENKIKNVSKMTNIDSDKLETGISSKIAELEAVAKYSKELEGKLILAESEKLAKEKDLVLIKEFTDYRKEMLRAIVLDVTNRSKEKMVVLYNKEYEVIACAGEDSGADALEYLKSYASSNSFDFHGGGSAHIAEGKLFAHKK</sequence>
<keyword evidence="9" id="KW-0862">Zinc</keyword>
<keyword evidence="13 16" id="KW-0030">Aminoacyl-tRNA synthetase</keyword>
<evidence type="ECO:0000256" key="14">
    <source>
        <dbReference type="NCBIfam" id="TIGR00344"/>
    </source>
</evidence>
<reference evidence="16 17" key="1">
    <citation type="journal article" date="2017" name="Nat. Commun.">
        <title>'ARMAN' archaea depend on association with euryarchaeal host in culture and in situ.</title>
        <authorList>
            <person name="Golyshina O."/>
            <person name="Toshchakov S."/>
            <person name="Makarova K."/>
            <person name="Gavrilov S."/>
            <person name="Korzhenkov A."/>
            <person name="La Cono V."/>
            <person name="Arcadi E."/>
            <person name="Nechitaylo T."/>
            <person name="Ferrer M."/>
            <person name="Kublanov I."/>
            <person name="Wolf Y."/>
            <person name="Yakimov M."/>
            <person name="Golyshin P."/>
            <person name="Slesarev A."/>
            <person name="Kozyavkin S."/>
        </authorList>
    </citation>
    <scope>NUCLEOTIDE SEQUENCE [LARGE SCALE GENOMIC DNA]</scope>
    <source>
        <strain evidence="16 17">Mia14</strain>
    </source>
</reference>
<dbReference type="KEGG" id="marh:Mia14_0126"/>
<dbReference type="Gene3D" id="3.30.980.10">
    <property type="entry name" value="Threonyl-trna Synthetase, Chain A, domain 2"/>
    <property type="match status" value="1"/>
</dbReference>
<organism evidence="16 17">
    <name type="scientific">Candidatus Mancarchaeum acidiphilum</name>
    <dbReference type="NCBI Taxonomy" id="1920749"/>
    <lineage>
        <taxon>Archaea</taxon>
        <taxon>Candidatus Micrarchaeota</taxon>
        <taxon>Candidatus Mancarchaeum</taxon>
    </lineage>
</organism>
<keyword evidence="8" id="KW-0547">Nucleotide-binding</keyword>
<evidence type="ECO:0000256" key="9">
    <source>
        <dbReference type="ARBA" id="ARBA00022833"/>
    </source>
</evidence>
<evidence type="ECO:0000256" key="10">
    <source>
        <dbReference type="ARBA" id="ARBA00022840"/>
    </source>
</evidence>
<name>A0A218NLX5_9ARCH</name>
<evidence type="ECO:0000256" key="1">
    <source>
        <dbReference type="ARBA" id="ARBA00008226"/>
    </source>
</evidence>
<dbReference type="GO" id="GO:0005737">
    <property type="term" value="C:cytoplasm"/>
    <property type="evidence" value="ECO:0007669"/>
    <property type="project" value="UniProtKB-UniRule"/>
</dbReference>
<dbReference type="PANTHER" id="PTHR11777:SF9">
    <property type="entry name" value="ALANINE--TRNA LIGASE, CYTOPLASMIC"/>
    <property type="match status" value="1"/>
</dbReference>
<dbReference type="GO" id="GO:0002161">
    <property type="term" value="F:aminoacyl-tRNA deacylase activity"/>
    <property type="evidence" value="ECO:0007669"/>
    <property type="project" value="TreeGrafter"/>
</dbReference>
<dbReference type="InterPro" id="IPR018164">
    <property type="entry name" value="Ala-tRNA-synth_IIc_N"/>
</dbReference>
<dbReference type="OrthoDB" id="7506at2157"/>
<dbReference type="SUPFAM" id="SSF55186">
    <property type="entry name" value="ThrRS/AlaRS common domain"/>
    <property type="match status" value="1"/>
</dbReference>
<dbReference type="GO" id="GO:0046872">
    <property type="term" value="F:metal ion binding"/>
    <property type="evidence" value="ECO:0007669"/>
    <property type="project" value="UniProtKB-KW"/>
</dbReference>
<dbReference type="PANTHER" id="PTHR11777">
    <property type="entry name" value="ALANYL-TRNA SYNTHETASE"/>
    <property type="match status" value="1"/>
</dbReference>
<dbReference type="Pfam" id="PF01411">
    <property type="entry name" value="tRNA-synt_2c"/>
    <property type="match status" value="1"/>
</dbReference>
<evidence type="ECO:0000256" key="4">
    <source>
        <dbReference type="ARBA" id="ARBA00022490"/>
    </source>
</evidence>
<keyword evidence="17" id="KW-1185">Reference proteome</keyword>
<evidence type="ECO:0000256" key="11">
    <source>
        <dbReference type="ARBA" id="ARBA00022884"/>
    </source>
</evidence>
<evidence type="ECO:0000256" key="8">
    <source>
        <dbReference type="ARBA" id="ARBA00022741"/>
    </source>
</evidence>
<keyword evidence="10" id="KW-0067">ATP-binding</keyword>
<dbReference type="NCBIfam" id="TIGR00344">
    <property type="entry name" value="alaS"/>
    <property type="match status" value="1"/>
</dbReference>
<evidence type="ECO:0000313" key="17">
    <source>
        <dbReference type="Proteomes" id="UP000197679"/>
    </source>
</evidence>
<evidence type="ECO:0000256" key="13">
    <source>
        <dbReference type="ARBA" id="ARBA00023146"/>
    </source>
</evidence>
<dbReference type="Gene3D" id="3.30.930.10">
    <property type="entry name" value="Bira Bifunctional Protein, Domain 2"/>
    <property type="match status" value="1"/>
</dbReference>
<dbReference type="InterPro" id="IPR018165">
    <property type="entry name" value="Ala-tRNA-synth_IIc_core"/>
</dbReference>
<dbReference type="GeneID" id="33313685"/>
<dbReference type="Gene3D" id="2.40.30.130">
    <property type="match status" value="1"/>
</dbReference>
<evidence type="ECO:0000256" key="5">
    <source>
        <dbReference type="ARBA" id="ARBA00022555"/>
    </source>
</evidence>
<dbReference type="InterPro" id="IPR050058">
    <property type="entry name" value="Ala-tRNA_ligase"/>
</dbReference>
<keyword evidence="11" id="KW-0694">RNA-binding</keyword>